<evidence type="ECO:0000256" key="1">
    <source>
        <dbReference type="SAM" id="MobiDB-lite"/>
    </source>
</evidence>
<keyword evidence="3" id="KW-1185">Reference proteome</keyword>
<dbReference type="Proteomes" id="UP000278398">
    <property type="component" value="Unassembled WGS sequence"/>
</dbReference>
<gene>
    <name evidence="2" type="ORF">EJC49_14700</name>
</gene>
<evidence type="ECO:0000313" key="2">
    <source>
        <dbReference type="EMBL" id="RST85641.1"/>
    </source>
</evidence>
<protein>
    <submittedName>
        <fullName evidence="2">Uncharacterized protein</fullName>
    </submittedName>
</protein>
<comment type="caution">
    <text evidence="2">The sequence shown here is derived from an EMBL/GenBank/DDBJ whole genome shotgun (WGS) entry which is preliminary data.</text>
</comment>
<dbReference type="RefSeq" id="WP_126700689.1">
    <property type="nucleotide sequence ID" value="NZ_RWKW01000052.1"/>
</dbReference>
<organism evidence="2 3">
    <name type="scientific">Aquibium carbonis</name>
    <dbReference type="NCBI Taxonomy" id="2495581"/>
    <lineage>
        <taxon>Bacteria</taxon>
        <taxon>Pseudomonadati</taxon>
        <taxon>Pseudomonadota</taxon>
        <taxon>Alphaproteobacteria</taxon>
        <taxon>Hyphomicrobiales</taxon>
        <taxon>Phyllobacteriaceae</taxon>
        <taxon>Aquibium</taxon>
    </lineage>
</organism>
<accession>A0A3S0A641</accession>
<reference evidence="2 3" key="1">
    <citation type="submission" date="2018-12" db="EMBL/GenBank/DDBJ databases">
        <title>Mesorhizobium carbonis sp. nov., isolated from coal mine water.</title>
        <authorList>
            <person name="Xin W."/>
            <person name="Xu Z."/>
            <person name="Xiang F."/>
            <person name="Zhang J."/>
            <person name="Xi L."/>
            <person name="Liu J."/>
        </authorList>
    </citation>
    <scope>NUCLEOTIDE SEQUENCE [LARGE SCALE GENOMIC DNA]</scope>
    <source>
        <strain evidence="2 3">B2.3</strain>
    </source>
</reference>
<sequence length="59" mass="6676">MPDNNNKNPNEKQPGEKPEGTYHFNPGNQSGKSKAVPKDRSEPSNDRDAIETNEKRPRE</sequence>
<dbReference type="AlphaFoldDB" id="A0A3S0A641"/>
<dbReference type="OrthoDB" id="8249393at2"/>
<name>A0A3S0A641_9HYPH</name>
<proteinExistence type="predicted"/>
<feature type="compositionally biased region" description="Basic and acidic residues" evidence="1">
    <location>
        <begin position="9"/>
        <end position="20"/>
    </location>
</feature>
<feature type="region of interest" description="Disordered" evidence="1">
    <location>
        <begin position="1"/>
        <end position="59"/>
    </location>
</feature>
<evidence type="ECO:0000313" key="3">
    <source>
        <dbReference type="Proteomes" id="UP000278398"/>
    </source>
</evidence>
<dbReference type="EMBL" id="RWKW01000052">
    <property type="protein sequence ID" value="RST85641.1"/>
    <property type="molecule type" value="Genomic_DNA"/>
</dbReference>
<feature type="compositionally biased region" description="Basic and acidic residues" evidence="1">
    <location>
        <begin position="36"/>
        <end position="59"/>
    </location>
</feature>